<organism evidence="1 2">
    <name type="scientific">Sphagnurus paluster</name>
    <dbReference type="NCBI Taxonomy" id="117069"/>
    <lineage>
        <taxon>Eukaryota</taxon>
        <taxon>Fungi</taxon>
        <taxon>Dikarya</taxon>
        <taxon>Basidiomycota</taxon>
        <taxon>Agaricomycotina</taxon>
        <taxon>Agaricomycetes</taxon>
        <taxon>Agaricomycetidae</taxon>
        <taxon>Agaricales</taxon>
        <taxon>Tricholomatineae</taxon>
        <taxon>Lyophyllaceae</taxon>
        <taxon>Sphagnurus</taxon>
    </lineage>
</organism>
<protein>
    <submittedName>
        <fullName evidence="1">Uncharacterized protein</fullName>
    </submittedName>
</protein>
<dbReference type="EMBL" id="JABCKI010006909">
    <property type="protein sequence ID" value="KAG5633862.1"/>
    <property type="molecule type" value="Genomic_DNA"/>
</dbReference>
<name>A0A9P7FRI6_9AGAR</name>
<keyword evidence="2" id="KW-1185">Reference proteome</keyword>
<proteinExistence type="predicted"/>
<evidence type="ECO:0000313" key="2">
    <source>
        <dbReference type="Proteomes" id="UP000717328"/>
    </source>
</evidence>
<gene>
    <name evidence="1" type="ORF">H0H81_004713</name>
</gene>
<reference evidence="1" key="2">
    <citation type="submission" date="2021-10" db="EMBL/GenBank/DDBJ databases">
        <title>Phylogenomics reveals ancestral predisposition of the termite-cultivated fungus Termitomyces towards a domesticated lifestyle.</title>
        <authorList>
            <person name="Auxier B."/>
            <person name="Grum-Grzhimaylo A."/>
            <person name="Cardenas M.E."/>
            <person name="Lodge J.D."/>
            <person name="Laessoe T."/>
            <person name="Pedersen O."/>
            <person name="Smith M.E."/>
            <person name="Kuyper T.W."/>
            <person name="Franco-Molano E.A."/>
            <person name="Baroni T.J."/>
            <person name="Aanen D.K."/>
        </authorList>
    </citation>
    <scope>NUCLEOTIDE SEQUENCE</scope>
    <source>
        <strain evidence="1">D49</strain>
    </source>
</reference>
<dbReference type="AlphaFoldDB" id="A0A9P7FRI6"/>
<evidence type="ECO:0000313" key="1">
    <source>
        <dbReference type="EMBL" id="KAG5633862.1"/>
    </source>
</evidence>
<dbReference type="Proteomes" id="UP000717328">
    <property type="component" value="Unassembled WGS sequence"/>
</dbReference>
<comment type="caution">
    <text evidence="1">The sequence shown here is derived from an EMBL/GenBank/DDBJ whole genome shotgun (WGS) entry which is preliminary data.</text>
</comment>
<reference evidence="1" key="1">
    <citation type="submission" date="2021-02" db="EMBL/GenBank/DDBJ databases">
        <authorList>
            <person name="Nieuwenhuis M."/>
            <person name="Van De Peppel L.J.J."/>
        </authorList>
    </citation>
    <scope>NUCLEOTIDE SEQUENCE</scope>
    <source>
        <strain evidence="1">D49</strain>
    </source>
</reference>
<sequence length="70" mass="7440">MSAHIGFSGPSPVFVPETQFTPRSTVIPPDTRAAQAPADLVARLDDDDEEVVDPVLVKRTRGNHNGATTA</sequence>
<accession>A0A9P7FRI6</accession>